<dbReference type="AlphaFoldDB" id="A0A9D2PJ44"/>
<proteinExistence type="predicted"/>
<gene>
    <name evidence="1" type="ORF">H9754_11660</name>
</gene>
<accession>A0A9D2PJ44</accession>
<dbReference type="Proteomes" id="UP000823904">
    <property type="component" value="Unassembled WGS sequence"/>
</dbReference>
<reference evidence="1" key="1">
    <citation type="journal article" date="2021" name="PeerJ">
        <title>Extensive microbial diversity within the chicken gut microbiome revealed by metagenomics and culture.</title>
        <authorList>
            <person name="Gilroy R."/>
            <person name="Ravi A."/>
            <person name="Getino M."/>
            <person name="Pursley I."/>
            <person name="Horton D.L."/>
            <person name="Alikhan N.F."/>
            <person name="Baker D."/>
            <person name="Gharbi K."/>
            <person name="Hall N."/>
            <person name="Watson M."/>
            <person name="Adriaenssens E.M."/>
            <person name="Foster-Nyarko E."/>
            <person name="Jarju S."/>
            <person name="Secka A."/>
            <person name="Antonio M."/>
            <person name="Oren A."/>
            <person name="Chaudhuri R.R."/>
            <person name="La Ragione R."/>
            <person name="Hildebrand F."/>
            <person name="Pallen M.J."/>
        </authorList>
    </citation>
    <scope>NUCLEOTIDE SEQUENCE</scope>
    <source>
        <strain evidence="1">ChiSjej3B21-8574</strain>
    </source>
</reference>
<evidence type="ECO:0000313" key="2">
    <source>
        <dbReference type="Proteomes" id="UP000823904"/>
    </source>
</evidence>
<dbReference type="EMBL" id="DWWD01000046">
    <property type="protein sequence ID" value="HJC51199.1"/>
    <property type="molecule type" value="Genomic_DNA"/>
</dbReference>
<name>A0A9D2PJ44_9FIRM</name>
<comment type="caution">
    <text evidence="1">The sequence shown here is derived from an EMBL/GenBank/DDBJ whole genome shotgun (WGS) entry which is preliminary data.</text>
</comment>
<organism evidence="1 2">
    <name type="scientific">Candidatus Anaerostipes avistercoris</name>
    <dbReference type="NCBI Taxonomy" id="2838462"/>
    <lineage>
        <taxon>Bacteria</taxon>
        <taxon>Bacillati</taxon>
        <taxon>Bacillota</taxon>
        <taxon>Clostridia</taxon>
        <taxon>Lachnospirales</taxon>
        <taxon>Lachnospiraceae</taxon>
        <taxon>Anaerostipes</taxon>
    </lineage>
</organism>
<dbReference type="Pfam" id="PF14056">
    <property type="entry name" value="DUF4250"/>
    <property type="match status" value="1"/>
</dbReference>
<evidence type="ECO:0000313" key="1">
    <source>
        <dbReference type="EMBL" id="HJC51199.1"/>
    </source>
</evidence>
<reference evidence="1" key="2">
    <citation type="submission" date="2021-04" db="EMBL/GenBank/DDBJ databases">
        <authorList>
            <person name="Gilroy R."/>
        </authorList>
    </citation>
    <scope>NUCLEOTIDE SEQUENCE</scope>
    <source>
        <strain evidence="1">ChiSjej3B21-8574</strain>
    </source>
</reference>
<dbReference type="InterPro" id="IPR025346">
    <property type="entry name" value="DUF4250"/>
</dbReference>
<protein>
    <submittedName>
        <fullName evidence="1">DUF4250 domain-containing protein</fullName>
    </submittedName>
</protein>
<sequence length="57" mass="6735">MLPEDPAILLSYINTQLRDFYGNYEELCESLDIDGNEVKEKLEAIGYTYQKEINQFR</sequence>